<organism evidence="7 8">
    <name type="scientific">Lentzea albidocapillata</name>
    <dbReference type="NCBI Taxonomy" id="40571"/>
    <lineage>
        <taxon>Bacteria</taxon>
        <taxon>Bacillati</taxon>
        <taxon>Actinomycetota</taxon>
        <taxon>Actinomycetes</taxon>
        <taxon>Pseudonocardiales</taxon>
        <taxon>Pseudonocardiaceae</taxon>
        <taxon>Lentzea</taxon>
    </lineage>
</organism>
<proteinExistence type="predicted"/>
<feature type="domain" description="Ferric oxidoreductase" evidence="6">
    <location>
        <begin position="28"/>
        <end position="152"/>
    </location>
</feature>
<feature type="transmembrane region" description="Helical" evidence="5">
    <location>
        <begin position="141"/>
        <end position="162"/>
    </location>
</feature>
<protein>
    <submittedName>
        <fullName evidence="7">Sulfoxide reductase heme-binding subunit YedZ</fullName>
    </submittedName>
</protein>
<dbReference type="Pfam" id="PF13370">
    <property type="entry name" value="Fer4_13"/>
    <property type="match status" value="1"/>
</dbReference>
<dbReference type="GO" id="GO:0016020">
    <property type="term" value="C:membrane"/>
    <property type="evidence" value="ECO:0007669"/>
    <property type="project" value="UniProtKB-SubCell"/>
</dbReference>
<dbReference type="eggNOG" id="COG1141">
    <property type="taxonomic scope" value="Bacteria"/>
</dbReference>
<keyword evidence="4 5" id="KW-0472">Membrane</keyword>
<dbReference type="OrthoDB" id="3668800at2"/>
<evidence type="ECO:0000313" key="8">
    <source>
        <dbReference type="Proteomes" id="UP000192840"/>
    </source>
</evidence>
<feature type="transmembrane region" description="Helical" evidence="5">
    <location>
        <begin position="168"/>
        <end position="189"/>
    </location>
</feature>
<accession>A0A1W2CSA7</accession>
<comment type="subcellular location">
    <subcellularLocation>
        <location evidence="1">Membrane</location>
        <topology evidence="1">Multi-pass membrane protein</topology>
    </subcellularLocation>
</comment>
<keyword evidence="2 5" id="KW-0812">Transmembrane</keyword>
<evidence type="ECO:0000256" key="5">
    <source>
        <dbReference type="SAM" id="Phobius"/>
    </source>
</evidence>
<gene>
    <name evidence="7" type="ORF">SAMN05660733_02294</name>
</gene>
<reference evidence="8" key="1">
    <citation type="submission" date="2017-04" db="EMBL/GenBank/DDBJ databases">
        <authorList>
            <person name="Varghese N."/>
            <person name="Submissions S."/>
        </authorList>
    </citation>
    <scope>NUCLEOTIDE SEQUENCE [LARGE SCALE GENOMIC DNA]</scope>
    <source>
        <strain evidence="8">DSM 44073</strain>
    </source>
</reference>
<dbReference type="Proteomes" id="UP000192840">
    <property type="component" value="Unassembled WGS sequence"/>
</dbReference>
<dbReference type="InterPro" id="IPR013130">
    <property type="entry name" value="Fe3_Rdtase_TM_dom"/>
</dbReference>
<evidence type="ECO:0000259" key="6">
    <source>
        <dbReference type="Pfam" id="PF01794"/>
    </source>
</evidence>
<evidence type="ECO:0000256" key="4">
    <source>
        <dbReference type="ARBA" id="ARBA00023136"/>
    </source>
</evidence>
<feature type="transmembrane region" description="Helical" evidence="5">
    <location>
        <begin position="61"/>
        <end position="83"/>
    </location>
</feature>
<evidence type="ECO:0000256" key="1">
    <source>
        <dbReference type="ARBA" id="ARBA00004141"/>
    </source>
</evidence>
<dbReference type="Gene3D" id="3.30.70.20">
    <property type="match status" value="1"/>
</dbReference>
<dbReference type="Pfam" id="PF01794">
    <property type="entry name" value="Ferric_reduct"/>
    <property type="match status" value="1"/>
</dbReference>
<dbReference type="EMBL" id="FWYC01000006">
    <property type="protein sequence ID" value="SMC88083.1"/>
    <property type="molecule type" value="Genomic_DNA"/>
</dbReference>
<keyword evidence="3 5" id="KW-1133">Transmembrane helix</keyword>
<dbReference type="AlphaFoldDB" id="A0A1W2CSA7"/>
<dbReference type="SUPFAM" id="SSF54862">
    <property type="entry name" value="4Fe-4S ferredoxins"/>
    <property type="match status" value="1"/>
</dbReference>
<feature type="transmembrane region" description="Helical" evidence="5">
    <location>
        <begin position="29"/>
        <end position="49"/>
    </location>
</feature>
<feature type="transmembrane region" description="Helical" evidence="5">
    <location>
        <begin position="107"/>
        <end position="129"/>
    </location>
</feature>
<dbReference type="STRING" id="40571.SAMN05660733_02294"/>
<evidence type="ECO:0000256" key="3">
    <source>
        <dbReference type="ARBA" id="ARBA00022989"/>
    </source>
</evidence>
<dbReference type="RefSeq" id="WP_030479028.1">
    <property type="nucleotide sequence ID" value="NZ_FWYC01000006.1"/>
</dbReference>
<keyword evidence="8" id="KW-1185">Reference proteome</keyword>
<name>A0A1W2CSA7_9PSEU</name>
<sequence>MFSQTPLLVAQISEFDSGIKKMTQISARLAYVLMCATLFWGVLIATGWAEKLTGREGLKNGHMVLATLAIAFGGLHGVAFTLLRFDTPEFPVFNFVRLVIPIVDGGLFRHGLGILGLEMMVAIAITASLRHRLFYRKWLRLHQIAYVAVTLTVVHSWFGAIANDNLSILWLAGLTVLVPTVTVAVARFMPPAMLIRIGMLEPERGKEPGVGEGDAMDVSVNNEKCHRYGTCQAEAPDVFQLIEDNRLTYNRRPPEEHFAQARSAARACPMRAIEIRERVK</sequence>
<evidence type="ECO:0000313" key="7">
    <source>
        <dbReference type="EMBL" id="SMC88083.1"/>
    </source>
</evidence>
<evidence type="ECO:0000256" key="2">
    <source>
        <dbReference type="ARBA" id="ARBA00022692"/>
    </source>
</evidence>